<organism evidence="16">
    <name type="scientific">Hirondellea gigas</name>
    <dbReference type="NCBI Taxonomy" id="1518452"/>
    <lineage>
        <taxon>Eukaryota</taxon>
        <taxon>Metazoa</taxon>
        <taxon>Ecdysozoa</taxon>
        <taxon>Arthropoda</taxon>
        <taxon>Crustacea</taxon>
        <taxon>Multicrustacea</taxon>
        <taxon>Malacostraca</taxon>
        <taxon>Eumalacostraca</taxon>
        <taxon>Peracarida</taxon>
        <taxon>Amphipoda</taxon>
        <taxon>Amphilochidea</taxon>
        <taxon>Lysianassida</taxon>
        <taxon>Lysianassidira</taxon>
        <taxon>Lysianassoidea</taxon>
        <taxon>Lysianassidae</taxon>
        <taxon>Hirondellea</taxon>
    </lineage>
</organism>
<dbReference type="NCBIfam" id="TIGR00414">
    <property type="entry name" value="serS"/>
    <property type="match status" value="1"/>
</dbReference>
<dbReference type="InterPro" id="IPR033729">
    <property type="entry name" value="SerRS_core"/>
</dbReference>
<sequence>MPLDIQAFREDQGGDLKKLKSSQRHRFQEEKLIDEICDLDSEWRQATGGLDIMRREAGKLNKDIGKLRKAGENADELQEESKRKKLQLKEAEHKLERLTIERNTRLRTIGNFVHCTVPISNNEEDNEIIREWGNTERIEDPNLEIPYELQHHHELLYRIGGYEPERGVVVAGHRGYFLTGPGVLLNMALQNFGMQFLLNPERNYQAVQPPYFMSKEVMAETAQLSQFDEELYHVTGEGTDTKYLIATSEQPLSALHRKEWIHPDRLPMKYAGISTCFRKEAGAHGKDAWGIFRVHQFEKIEQFVLCKPEDSWQLHEDMIETAEGFYKALKLPHRVVNIVSGELNNAAAKKYDLEGWFPTLQRYRELVSCSNCTDYQSRAMETRLGNKKMGDREKKYVHMLNSTLCATTRTICCILENYQTPEGVVVPEILQPFCGGIKLFPFVREMPTNKSQVKMTKAQKKQNKAKAAAAKKTENAV</sequence>
<feature type="binding site" evidence="11">
    <location>
        <position position="247"/>
    </location>
    <ligand>
        <name>L-serine</name>
        <dbReference type="ChEBI" id="CHEBI:33384"/>
    </ligand>
</feature>
<protein>
    <recommendedName>
        <fullName evidence="2">serine--tRNA ligase</fullName>
        <ecNumber evidence="2">6.1.1.11</ecNumber>
    </recommendedName>
    <alternativeName>
        <fullName evidence="8">Seryl-tRNA synthetase</fullName>
    </alternativeName>
</protein>
<keyword evidence="5 12" id="KW-0067">ATP-binding</keyword>
<feature type="coiled-coil region" evidence="13">
    <location>
        <begin position="50"/>
        <end position="108"/>
    </location>
</feature>
<dbReference type="PANTHER" id="PTHR11778">
    <property type="entry name" value="SERYL-TRNA SYNTHETASE"/>
    <property type="match status" value="1"/>
</dbReference>
<evidence type="ECO:0000256" key="13">
    <source>
        <dbReference type="SAM" id="Coils"/>
    </source>
</evidence>
<dbReference type="AlphaFoldDB" id="A0A6A7GCK3"/>
<feature type="binding site" evidence="12">
    <location>
        <begin position="294"/>
        <end position="297"/>
    </location>
    <ligand>
        <name>ATP</name>
        <dbReference type="ChEBI" id="CHEBI:30616"/>
    </ligand>
</feature>
<evidence type="ECO:0000256" key="5">
    <source>
        <dbReference type="ARBA" id="ARBA00022840"/>
    </source>
</evidence>
<feature type="binding site" evidence="12">
    <location>
        <begin position="365"/>
        <end position="368"/>
    </location>
    <ligand>
        <name>ATP</name>
        <dbReference type="ChEBI" id="CHEBI:30616"/>
    </ligand>
</feature>
<dbReference type="FunFam" id="3.30.930.10:FF:000026">
    <property type="entry name" value="Seryl-tRNA synthetase, cytoplasmic"/>
    <property type="match status" value="1"/>
</dbReference>
<feature type="domain" description="Aminoacyl-transfer RNA synthetases class-II family profile" evidence="15">
    <location>
        <begin position="201"/>
        <end position="427"/>
    </location>
</feature>
<feature type="binding site" evidence="11">
    <location>
        <position position="301"/>
    </location>
    <ligand>
        <name>L-serine</name>
        <dbReference type="ChEBI" id="CHEBI:33384"/>
    </ligand>
</feature>
<dbReference type="EC" id="6.1.1.11" evidence="2"/>
<keyword evidence="4" id="KW-0547">Nucleotide-binding</keyword>
<evidence type="ECO:0000256" key="9">
    <source>
        <dbReference type="ARBA" id="ARBA00047929"/>
    </source>
</evidence>
<keyword evidence="6" id="KW-0648">Protein biosynthesis</keyword>
<evidence type="ECO:0000256" key="10">
    <source>
        <dbReference type="ARBA" id="ARBA00048823"/>
    </source>
</evidence>
<dbReference type="Pfam" id="PF00587">
    <property type="entry name" value="tRNA-synt_2b"/>
    <property type="match status" value="1"/>
</dbReference>
<dbReference type="Gene3D" id="3.30.930.10">
    <property type="entry name" value="Bira Bifunctional Protein, Domain 2"/>
    <property type="match status" value="1"/>
</dbReference>
<evidence type="ECO:0000256" key="4">
    <source>
        <dbReference type="ARBA" id="ARBA00022741"/>
    </source>
</evidence>
<dbReference type="PROSITE" id="PS50862">
    <property type="entry name" value="AA_TRNA_LIGASE_II"/>
    <property type="match status" value="1"/>
</dbReference>
<comment type="catalytic activity">
    <reaction evidence="10">
        <text>tRNA(Ser) + L-serine + ATP = L-seryl-tRNA(Ser) + AMP + diphosphate + H(+)</text>
        <dbReference type="Rhea" id="RHEA:12292"/>
        <dbReference type="Rhea" id="RHEA-COMP:9669"/>
        <dbReference type="Rhea" id="RHEA-COMP:9703"/>
        <dbReference type="ChEBI" id="CHEBI:15378"/>
        <dbReference type="ChEBI" id="CHEBI:30616"/>
        <dbReference type="ChEBI" id="CHEBI:33019"/>
        <dbReference type="ChEBI" id="CHEBI:33384"/>
        <dbReference type="ChEBI" id="CHEBI:78442"/>
        <dbReference type="ChEBI" id="CHEBI:78533"/>
        <dbReference type="ChEBI" id="CHEBI:456215"/>
        <dbReference type="EC" id="6.1.1.11"/>
    </reaction>
</comment>
<evidence type="ECO:0000256" key="12">
    <source>
        <dbReference type="PIRSR" id="PIRSR001529-2"/>
    </source>
</evidence>
<feature type="binding site" evidence="12">
    <location>
        <begin position="278"/>
        <end position="280"/>
    </location>
    <ligand>
        <name>ATP</name>
        <dbReference type="ChEBI" id="CHEBI:30616"/>
    </ligand>
</feature>
<dbReference type="SUPFAM" id="SSF55681">
    <property type="entry name" value="Class II aaRS and biotin synthetases"/>
    <property type="match status" value="1"/>
</dbReference>
<comment type="similarity">
    <text evidence="1">Belongs to the class-II aminoacyl-tRNA synthetase family. Type-1 seryl-tRNA synthetase subfamily.</text>
</comment>
<dbReference type="GO" id="GO:0006434">
    <property type="term" value="P:seryl-tRNA aminoacylation"/>
    <property type="evidence" value="ECO:0007669"/>
    <property type="project" value="InterPro"/>
</dbReference>
<name>A0A6A7GCK3_9CRUS</name>
<feature type="region of interest" description="Disordered" evidence="14">
    <location>
        <begin position="457"/>
        <end position="477"/>
    </location>
</feature>
<evidence type="ECO:0000259" key="15">
    <source>
        <dbReference type="PROSITE" id="PS50862"/>
    </source>
</evidence>
<feature type="binding site" evidence="11">
    <location>
        <position position="278"/>
    </location>
    <ligand>
        <name>L-serine</name>
        <dbReference type="ChEBI" id="CHEBI:33384"/>
    </ligand>
</feature>
<accession>A0A6A7GCK3</accession>
<reference evidence="16" key="1">
    <citation type="submission" date="2017-11" db="EMBL/GenBank/DDBJ databases">
        <title>The sensing device of the deep-sea amphipod.</title>
        <authorList>
            <person name="Kobayashi H."/>
            <person name="Nagahama T."/>
            <person name="Arai W."/>
            <person name="Sasagawa Y."/>
            <person name="Umeda M."/>
            <person name="Hayashi T."/>
            <person name="Nikaido I."/>
            <person name="Watanabe H."/>
            <person name="Oguri K."/>
            <person name="Kitazato H."/>
            <person name="Fujioka K."/>
            <person name="Kido Y."/>
            <person name="Takami H."/>
        </authorList>
    </citation>
    <scope>NUCLEOTIDE SEQUENCE</scope>
    <source>
        <tissue evidence="16">Whole body</tissue>
    </source>
</reference>
<dbReference type="GO" id="GO:0004828">
    <property type="term" value="F:serine-tRNA ligase activity"/>
    <property type="evidence" value="ECO:0007669"/>
    <property type="project" value="UniProtKB-EC"/>
</dbReference>
<dbReference type="Gene3D" id="1.10.287.40">
    <property type="entry name" value="Serine-tRNA synthetase, tRNA binding domain"/>
    <property type="match status" value="1"/>
</dbReference>
<proteinExistence type="evidence at transcript level"/>
<dbReference type="InterPro" id="IPR010978">
    <property type="entry name" value="tRNA-bd_arm"/>
</dbReference>
<evidence type="ECO:0000256" key="2">
    <source>
        <dbReference type="ARBA" id="ARBA00012840"/>
    </source>
</evidence>
<comment type="catalytic activity">
    <reaction evidence="9">
        <text>tRNA(Sec) + L-serine + ATP = L-seryl-tRNA(Sec) + AMP + diphosphate + H(+)</text>
        <dbReference type="Rhea" id="RHEA:42580"/>
        <dbReference type="Rhea" id="RHEA-COMP:9742"/>
        <dbReference type="Rhea" id="RHEA-COMP:10128"/>
        <dbReference type="ChEBI" id="CHEBI:15378"/>
        <dbReference type="ChEBI" id="CHEBI:30616"/>
        <dbReference type="ChEBI" id="CHEBI:33019"/>
        <dbReference type="ChEBI" id="CHEBI:33384"/>
        <dbReference type="ChEBI" id="CHEBI:78442"/>
        <dbReference type="ChEBI" id="CHEBI:78533"/>
        <dbReference type="ChEBI" id="CHEBI:456215"/>
        <dbReference type="EC" id="6.1.1.11"/>
    </reaction>
</comment>
<evidence type="ECO:0000256" key="1">
    <source>
        <dbReference type="ARBA" id="ARBA00010728"/>
    </source>
</evidence>
<evidence type="ECO:0000256" key="14">
    <source>
        <dbReference type="SAM" id="MobiDB-lite"/>
    </source>
</evidence>
<keyword evidence="13" id="KW-0175">Coiled coil</keyword>
<dbReference type="CDD" id="cd00770">
    <property type="entry name" value="SerRS_core"/>
    <property type="match status" value="1"/>
</dbReference>
<dbReference type="EMBL" id="IACT01008942">
    <property type="protein sequence ID" value="LAC28054.1"/>
    <property type="molecule type" value="mRNA"/>
</dbReference>
<dbReference type="InterPro" id="IPR002314">
    <property type="entry name" value="aa-tRNA-synt_IIb"/>
</dbReference>
<evidence type="ECO:0000256" key="3">
    <source>
        <dbReference type="ARBA" id="ARBA00022598"/>
    </source>
</evidence>
<dbReference type="GO" id="GO:0005524">
    <property type="term" value="F:ATP binding"/>
    <property type="evidence" value="ECO:0007669"/>
    <property type="project" value="UniProtKB-KW"/>
</dbReference>
<dbReference type="InterPro" id="IPR002317">
    <property type="entry name" value="Ser-tRNA-ligase_type_1"/>
</dbReference>
<evidence type="ECO:0000256" key="7">
    <source>
        <dbReference type="ARBA" id="ARBA00023146"/>
    </source>
</evidence>
<evidence type="ECO:0000256" key="8">
    <source>
        <dbReference type="ARBA" id="ARBA00031113"/>
    </source>
</evidence>
<dbReference type="PIRSF" id="PIRSF001529">
    <property type="entry name" value="Ser-tRNA-synth_IIa"/>
    <property type="match status" value="1"/>
</dbReference>
<feature type="binding site" evidence="11">
    <location>
        <position position="401"/>
    </location>
    <ligand>
        <name>L-serine</name>
        <dbReference type="ChEBI" id="CHEBI:33384"/>
    </ligand>
</feature>
<keyword evidence="7 16" id="KW-0030">Aminoacyl-tRNA synthetase</keyword>
<dbReference type="InterPro" id="IPR006195">
    <property type="entry name" value="aa-tRNA-synth_II"/>
</dbReference>
<dbReference type="InterPro" id="IPR015866">
    <property type="entry name" value="Ser-tRNA-synth_1_N"/>
</dbReference>
<dbReference type="PRINTS" id="PR00981">
    <property type="entry name" value="TRNASYNTHSER"/>
</dbReference>
<evidence type="ECO:0000256" key="6">
    <source>
        <dbReference type="ARBA" id="ARBA00022917"/>
    </source>
</evidence>
<keyword evidence="3" id="KW-0436">Ligase</keyword>
<evidence type="ECO:0000313" key="16">
    <source>
        <dbReference type="EMBL" id="LAC28054.1"/>
    </source>
</evidence>
<dbReference type="InterPro" id="IPR045864">
    <property type="entry name" value="aa-tRNA-synth_II/BPL/LPL"/>
</dbReference>
<dbReference type="Pfam" id="PF02403">
    <property type="entry name" value="Seryl_tRNA_N"/>
    <property type="match status" value="1"/>
</dbReference>
<evidence type="ECO:0000256" key="11">
    <source>
        <dbReference type="PIRSR" id="PIRSR001529-1"/>
    </source>
</evidence>
<dbReference type="InterPro" id="IPR042103">
    <property type="entry name" value="SerRS_1_N_sf"/>
</dbReference>
<dbReference type="SUPFAM" id="SSF46589">
    <property type="entry name" value="tRNA-binding arm"/>
    <property type="match status" value="1"/>
</dbReference>
<feature type="site" description="Important for serine binding" evidence="11">
    <location>
        <position position="403"/>
    </location>
</feature>